<dbReference type="GO" id="GO:0006351">
    <property type="term" value="P:DNA-templated transcription"/>
    <property type="evidence" value="ECO:0007669"/>
    <property type="project" value="InterPro"/>
</dbReference>
<proteinExistence type="predicted"/>
<keyword evidence="2" id="KW-0539">Nucleus</keyword>
<organism evidence="5 6">
    <name type="scientific">Dendrothele bispora (strain CBS 962.96)</name>
    <dbReference type="NCBI Taxonomy" id="1314807"/>
    <lineage>
        <taxon>Eukaryota</taxon>
        <taxon>Fungi</taxon>
        <taxon>Dikarya</taxon>
        <taxon>Basidiomycota</taxon>
        <taxon>Agaricomycotina</taxon>
        <taxon>Agaricomycetes</taxon>
        <taxon>Agaricomycetidae</taxon>
        <taxon>Agaricales</taxon>
        <taxon>Agaricales incertae sedis</taxon>
        <taxon>Dendrothele</taxon>
    </lineage>
</organism>
<evidence type="ECO:0000256" key="3">
    <source>
        <dbReference type="SAM" id="MobiDB-lite"/>
    </source>
</evidence>
<dbReference type="GO" id="GO:0003677">
    <property type="term" value="F:DNA binding"/>
    <property type="evidence" value="ECO:0007669"/>
    <property type="project" value="InterPro"/>
</dbReference>
<feature type="compositionally biased region" description="Low complexity" evidence="3">
    <location>
        <begin position="146"/>
        <end position="155"/>
    </location>
</feature>
<evidence type="ECO:0000256" key="1">
    <source>
        <dbReference type="ARBA" id="ARBA00022723"/>
    </source>
</evidence>
<dbReference type="SMART" id="SM00066">
    <property type="entry name" value="GAL4"/>
    <property type="match status" value="1"/>
</dbReference>
<dbReference type="PROSITE" id="PS50048">
    <property type="entry name" value="ZN2_CY6_FUNGAL_2"/>
    <property type="match status" value="1"/>
</dbReference>
<keyword evidence="1" id="KW-0479">Metal-binding</keyword>
<dbReference type="OrthoDB" id="2428527at2759"/>
<dbReference type="GO" id="GO:0008270">
    <property type="term" value="F:zinc ion binding"/>
    <property type="evidence" value="ECO:0007669"/>
    <property type="project" value="InterPro"/>
</dbReference>
<feature type="region of interest" description="Disordered" evidence="3">
    <location>
        <begin position="1"/>
        <end position="22"/>
    </location>
</feature>
<feature type="compositionally biased region" description="Basic and acidic residues" evidence="3">
    <location>
        <begin position="62"/>
        <end position="82"/>
    </location>
</feature>
<protein>
    <recommendedName>
        <fullName evidence="4">Zn(2)-C6 fungal-type domain-containing protein</fullName>
    </recommendedName>
</protein>
<dbReference type="GO" id="GO:0000981">
    <property type="term" value="F:DNA-binding transcription factor activity, RNA polymerase II-specific"/>
    <property type="evidence" value="ECO:0007669"/>
    <property type="project" value="InterPro"/>
</dbReference>
<evidence type="ECO:0000256" key="2">
    <source>
        <dbReference type="ARBA" id="ARBA00023242"/>
    </source>
</evidence>
<feature type="compositionally biased region" description="Low complexity" evidence="3">
    <location>
        <begin position="123"/>
        <end position="136"/>
    </location>
</feature>
<dbReference type="InterPro" id="IPR036864">
    <property type="entry name" value="Zn2-C6_fun-type_DNA-bd_sf"/>
</dbReference>
<dbReference type="Proteomes" id="UP000297245">
    <property type="component" value="Unassembled WGS sequence"/>
</dbReference>
<dbReference type="InterPro" id="IPR007219">
    <property type="entry name" value="XnlR_reg_dom"/>
</dbReference>
<dbReference type="PROSITE" id="PS00463">
    <property type="entry name" value="ZN2_CY6_FUNGAL_1"/>
    <property type="match status" value="1"/>
</dbReference>
<feature type="region of interest" description="Disordered" evidence="3">
    <location>
        <begin position="37"/>
        <end position="202"/>
    </location>
</feature>
<dbReference type="PANTHER" id="PTHR47783">
    <property type="entry name" value="ZN(II)2CYS6 TRANSCRIPTION FACTOR (EUROFUNG)-RELATED"/>
    <property type="match status" value="1"/>
</dbReference>
<evidence type="ECO:0000313" key="5">
    <source>
        <dbReference type="EMBL" id="THV03068.1"/>
    </source>
</evidence>
<dbReference type="SUPFAM" id="SSF57701">
    <property type="entry name" value="Zn2/Cys6 DNA-binding domain"/>
    <property type="match status" value="1"/>
</dbReference>
<feature type="compositionally biased region" description="Polar residues" evidence="3">
    <location>
        <begin position="632"/>
        <end position="644"/>
    </location>
</feature>
<accession>A0A4S8MJX0</accession>
<gene>
    <name evidence="5" type="ORF">K435DRAFT_716269</name>
</gene>
<sequence length="944" mass="102093">MDQRASMSAPNPTPPSVPTKRKRISLACHRCRQKKAKCNGSKPVCSNCENAGENCEWPDPDQDGRRNKARKSDVMRVKESGHSNDPPPGIDHRRTVSDVYREEPSTSISPDSDAYERSRGEFSVNNLLNGVNSSSSRYGSLPAMRHSSSSHSSSSRPNDSLGSPHVDYSQTGNGSYTPIQASSPSSTTIPSHALPPRMPGQSGLDVLLAAALPMDSSPRWNPSVDSTQTTTSMIVNVPASKMGATENTSGLGVSIPNSAPEPPLVLQYYRPFGPTAIQPGLEQISIAFRAPYPGSRCPSPTPVEASSPLSSSDASVKNAPTSSFSFEPLHYTNGNIQSTPPGRGLGQPLPVSPSILDSPYDPGSDIPRPALLHKLLPLFFKRMGSHFPFLTETSLLSNIDHDDPSKRVTAPLLINAVCALAARFSDTPILRSQVRDQSPATHGIPFAEKAKQLLVPMLGYPSFNTVASLLFLAFLSFGLNNEGALWTYSGMALRMAVDLGLHQDIADRVSSVDPVQRTANRLLWWSCFVLDRTLAFGTGRPVTIKDNEIKASLPTEEEILTILRADALVKSDEVHMQTREQSFQNRTPSPFPYHVKMFQLYGALAECINSVDSTWRPPGSEPPSRGDEEKGQQNNAGASSNLGTGINLGEVEDSITTAYNALPDVMVFNSENLSIHANLYNGPAFLALHLWYNSILILLYRPPLISPRVNAARTTLQDRLAVVNNSCLAISNIISSADLVDPFAYLASPFVNQCFFIAATAWVQEYRIRTGRDVLASSSSTSAAAEHLGPSVGSTTTNPSSTNKVLHSSTSILAQTSMNNFKMCKKALSRQASYWMGVKWIEAVVDKYALQKRRTSLKDATEGVDTFVSGAELAIFKRLVQRTTGESPASDLSPENIASLIAVFAAQAGGQGQDQSGTPLSEDDWALTYSFASFANKNNLPTFS</sequence>
<evidence type="ECO:0000259" key="4">
    <source>
        <dbReference type="PROSITE" id="PS50048"/>
    </source>
</evidence>
<dbReference type="AlphaFoldDB" id="A0A4S8MJX0"/>
<feature type="compositionally biased region" description="Low complexity" evidence="3">
    <location>
        <begin position="306"/>
        <end position="315"/>
    </location>
</feature>
<dbReference type="EMBL" id="ML179071">
    <property type="protein sequence ID" value="THV03068.1"/>
    <property type="molecule type" value="Genomic_DNA"/>
</dbReference>
<keyword evidence="6" id="KW-1185">Reference proteome</keyword>
<dbReference type="Pfam" id="PF00172">
    <property type="entry name" value="Zn_clus"/>
    <property type="match status" value="1"/>
</dbReference>
<dbReference type="Gene3D" id="4.10.240.10">
    <property type="entry name" value="Zn(2)-C6 fungal-type DNA-binding domain"/>
    <property type="match status" value="1"/>
</dbReference>
<dbReference type="Pfam" id="PF04082">
    <property type="entry name" value="Fungal_trans"/>
    <property type="match status" value="1"/>
</dbReference>
<feature type="compositionally biased region" description="Basic and acidic residues" evidence="3">
    <location>
        <begin position="90"/>
        <end position="104"/>
    </location>
</feature>
<feature type="region of interest" description="Disordered" evidence="3">
    <location>
        <begin position="612"/>
        <end position="645"/>
    </location>
</feature>
<feature type="compositionally biased region" description="Polar residues" evidence="3">
    <location>
        <begin position="168"/>
        <end position="190"/>
    </location>
</feature>
<evidence type="ECO:0000313" key="6">
    <source>
        <dbReference type="Proteomes" id="UP000297245"/>
    </source>
</evidence>
<feature type="compositionally biased region" description="Polar residues" evidence="3">
    <location>
        <begin position="1"/>
        <end position="10"/>
    </location>
</feature>
<dbReference type="InterPro" id="IPR001138">
    <property type="entry name" value="Zn2Cys6_DnaBD"/>
</dbReference>
<feature type="region of interest" description="Disordered" evidence="3">
    <location>
        <begin position="296"/>
        <end position="360"/>
    </location>
</feature>
<dbReference type="SMART" id="SM00906">
    <property type="entry name" value="Fungal_trans"/>
    <property type="match status" value="1"/>
</dbReference>
<feature type="domain" description="Zn(2)-C6 fungal-type" evidence="4">
    <location>
        <begin position="27"/>
        <end position="57"/>
    </location>
</feature>
<name>A0A4S8MJX0_DENBC</name>
<reference evidence="5 6" key="1">
    <citation type="journal article" date="2019" name="Nat. Ecol. Evol.">
        <title>Megaphylogeny resolves global patterns of mushroom evolution.</title>
        <authorList>
            <person name="Varga T."/>
            <person name="Krizsan K."/>
            <person name="Foldi C."/>
            <person name="Dima B."/>
            <person name="Sanchez-Garcia M."/>
            <person name="Sanchez-Ramirez S."/>
            <person name="Szollosi G.J."/>
            <person name="Szarkandi J.G."/>
            <person name="Papp V."/>
            <person name="Albert L."/>
            <person name="Andreopoulos W."/>
            <person name="Angelini C."/>
            <person name="Antonin V."/>
            <person name="Barry K.W."/>
            <person name="Bougher N.L."/>
            <person name="Buchanan P."/>
            <person name="Buyck B."/>
            <person name="Bense V."/>
            <person name="Catcheside P."/>
            <person name="Chovatia M."/>
            <person name="Cooper J."/>
            <person name="Damon W."/>
            <person name="Desjardin D."/>
            <person name="Finy P."/>
            <person name="Geml J."/>
            <person name="Haridas S."/>
            <person name="Hughes K."/>
            <person name="Justo A."/>
            <person name="Karasinski D."/>
            <person name="Kautmanova I."/>
            <person name="Kiss B."/>
            <person name="Kocsube S."/>
            <person name="Kotiranta H."/>
            <person name="LaButti K.M."/>
            <person name="Lechner B.E."/>
            <person name="Liimatainen K."/>
            <person name="Lipzen A."/>
            <person name="Lukacs Z."/>
            <person name="Mihaltcheva S."/>
            <person name="Morgado L.N."/>
            <person name="Niskanen T."/>
            <person name="Noordeloos M.E."/>
            <person name="Ohm R.A."/>
            <person name="Ortiz-Santana B."/>
            <person name="Ovrebo C."/>
            <person name="Racz N."/>
            <person name="Riley R."/>
            <person name="Savchenko A."/>
            <person name="Shiryaev A."/>
            <person name="Soop K."/>
            <person name="Spirin V."/>
            <person name="Szebenyi C."/>
            <person name="Tomsovsky M."/>
            <person name="Tulloss R.E."/>
            <person name="Uehling J."/>
            <person name="Grigoriev I.V."/>
            <person name="Vagvolgyi C."/>
            <person name="Papp T."/>
            <person name="Martin F.M."/>
            <person name="Miettinen O."/>
            <person name="Hibbett D.S."/>
            <person name="Nagy L.G."/>
        </authorList>
    </citation>
    <scope>NUCLEOTIDE SEQUENCE [LARGE SCALE GENOMIC DNA]</scope>
    <source>
        <strain evidence="5 6">CBS 962.96</strain>
    </source>
</reference>
<dbReference type="CDD" id="cd12148">
    <property type="entry name" value="fungal_TF_MHR"/>
    <property type="match status" value="1"/>
</dbReference>
<dbReference type="PANTHER" id="PTHR47783:SF1">
    <property type="entry name" value="ZN(II)2CYS6 TRANSCRIPTION FACTOR (EUROFUNG)"/>
    <property type="match status" value="1"/>
</dbReference>
<dbReference type="CDD" id="cd00067">
    <property type="entry name" value="GAL4"/>
    <property type="match status" value="1"/>
</dbReference>